<evidence type="ECO:0000259" key="9">
    <source>
        <dbReference type="PROSITE" id="PS50893"/>
    </source>
</evidence>
<dbReference type="GO" id="GO:0005524">
    <property type="term" value="F:ATP binding"/>
    <property type="evidence" value="ECO:0007669"/>
    <property type="project" value="UniProtKB-KW"/>
</dbReference>
<evidence type="ECO:0000256" key="6">
    <source>
        <dbReference type="ARBA" id="ARBA00022989"/>
    </source>
</evidence>
<dbReference type="InterPro" id="IPR017871">
    <property type="entry name" value="ABC_transporter-like_CS"/>
</dbReference>
<dbReference type="OrthoDB" id="422637at2759"/>
<dbReference type="EMBL" id="BEYU01000012">
    <property type="protein sequence ID" value="GBG25510.1"/>
    <property type="molecule type" value="Genomic_DNA"/>
</dbReference>
<dbReference type="CDD" id="cd03223">
    <property type="entry name" value="ABCD_peroxisomal_ALDP"/>
    <property type="match status" value="2"/>
</dbReference>
<evidence type="ECO:0000313" key="11">
    <source>
        <dbReference type="EMBL" id="GBG25510.1"/>
    </source>
</evidence>
<feature type="domain" description="ABC transmembrane type-1" evidence="10">
    <location>
        <begin position="169"/>
        <end position="347"/>
    </location>
</feature>
<keyword evidence="3" id="KW-0812">Transmembrane</keyword>
<dbReference type="GO" id="GO:0042760">
    <property type="term" value="P:very long-chain fatty acid catabolic process"/>
    <property type="evidence" value="ECO:0007669"/>
    <property type="project" value="TreeGrafter"/>
</dbReference>
<dbReference type="Gene3D" id="1.20.1560.10">
    <property type="entry name" value="ABC transporter type 1, transmembrane domain"/>
    <property type="match status" value="2"/>
</dbReference>
<accession>A0A2R5G3C5</accession>
<keyword evidence="5 11" id="KW-0067">ATP-binding</keyword>
<feature type="compositionally biased region" description="Low complexity" evidence="8">
    <location>
        <begin position="55"/>
        <end position="67"/>
    </location>
</feature>
<gene>
    <name evidence="11" type="ORF">FCC1311_058361</name>
</gene>
<keyword evidence="2" id="KW-0813">Transport</keyword>
<dbReference type="SMART" id="SM00382">
    <property type="entry name" value="AAA"/>
    <property type="match status" value="2"/>
</dbReference>
<dbReference type="SUPFAM" id="SSF52540">
    <property type="entry name" value="P-loop containing nucleoside triphosphate hydrolases"/>
    <property type="match status" value="2"/>
</dbReference>
<dbReference type="InterPro" id="IPR036640">
    <property type="entry name" value="ABC1_TM_sf"/>
</dbReference>
<evidence type="ECO:0000256" key="3">
    <source>
        <dbReference type="ARBA" id="ARBA00022692"/>
    </source>
</evidence>
<dbReference type="GO" id="GO:0016887">
    <property type="term" value="F:ATP hydrolysis activity"/>
    <property type="evidence" value="ECO:0007669"/>
    <property type="project" value="InterPro"/>
</dbReference>
<dbReference type="InterPro" id="IPR003439">
    <property type="entry name" value="ABC_transporter-like_ATP-bd"/>
</dbReference>
<sequence>MSSSASTTSTAAAVLTQTNLRRAALVAALAGGLVAYKQQQDAARKKARAAKEAAAAAANGGEAPAKSGKGKKKGKGGGDPMAQIFWRLWPFGHSAKALKKDPDAKSGQLELIAIFAMSVLRTWHQNRMVYVKRDLMQATYQRDQSQFRSVIRQTVILSVLSSVIFATHRFLKERLTLVWRQKLTRQLHRQFFSNMMYYKISHMNKGEIADVEERITRDPRRFCKGLADEMEKLSASLTSGIFFTYKLATISSPLYAVSPLIYFYIAFQASVSLAPNWSKRWRTMLDKRAIYQKNHARLLSHSEAIAAYQGGNRERAIIEESWSDFLNYVMVFVRDAALFQFVTSALFEYGGHSFAQALIVGKFVAGGSEVKEALRQATTKKEKVAANAELFSHIRFVTEYFIRAMSAQGTIIAVLRTLMNMKGPAKRLTELFNTMDEFERKKATSTTFINNPKRIEFKDVQVYTPTGHLLIKDLNFHIDAGTSMLLTGVNGSGKSSTFRTLGSLWPVPEPGTITKPGGGEPGLNKEVFYLPQKPYVALGSLQANMLYPLLEHQAEKIPDEQLEALMHKVDLGYLLDREDVRRGREVNWDSILSMGEKQRLAMARVFFHKPQFLILDECSSGVSASLERRFYEQLEAEGVTCITISHRPVLERYHDVVLNILGDGEGGWEWRETKRGKAKRELKEEGVAEDQIIERAAKAAAVDSGESAVGGYSAAYLKEGQGDALLERERLRKRSAPYAEAAEKLKATTDKLAKTTKNGLPIVSTRKRLVDLMRIFLPQGLSMRDTEAKRVLLLASLIVGKTFLADAIARFDGYILSTVTQDSFGVFARAMISGALARTFLSVFDALLMKHKWFLNMAWRSRLTKALMDLYFKSNVFYDVQNHDTRIDDPDERIAEQVETLSISLTELWTSLLKPAFDITFNSIMLYRVVGAGGMTYVIGYMGGAAAVMRFIVPNFRAIQRKEFELEGRFRAVHNRLTVHTESVAFFGGDDVEREIADGRLDDLAAHIKQSQILNFRFQLFQNFSIKQTPDLVAFALRMLFAQGFHSDDSVLRGDGSYISSMGEYIQQIVMATFKSFGDAFDLAEQLGQFVGTLENVTDFYYVLQELSTQHVTQGELRSSEDGSIEFHNVDIVAPGNLCVASNLNFKVNPGHSLLVTGPTASGKSSLQRVLAGLWPIPPKDGSAFISRPCGEDGTVTPAEVFLVPQKPYSVQGSLASQICYPEEVSEQDFTPEHDKHFRELLSLVGVEYLVDREGGWFAVAKWEDTLSLGEQQRIGMARLFYHEPKFAVIDEATSAVSVDAELKAYQIAAKAGITLITISQRLALPEYHEEELRLGDEVNEEGWEIGPISK</sequence>
<dbReference type="GO" id="GO:0015910">
    <property type="term" value="P:long-chain fatty acid import into peroxisome"/>
    <property type="evidence" value="ECO:0007669"/>
    <property type="project" value="TreeGrafter"/>
</dbReference>
<evidence type="ECO:0000256" key="5">
    <source>
        <dbReference type="ARBA" id="ARBA00022840"/>
    </source>
</evidence>
<evidence type="ECO:0000256" key="8">
    <source>
        <dbReference type="SAM" id="MobiDB-lite"/>
    </source>
</evidence>
<dbReference type="InterPro" id="IPR011527">
    <property type="entry name" value="ABC1_TM_dom"/>
</dbReference>
<comment type="similarity">
    <text evidence="1">Belongs to the ABC transporter superfamily. ABCD family. Peroxisomal fatty acyl CoA transporter (TC 3.A.1.203) subfamily.</text>
</comment>
<proteinExistence type="inferred from homology"/>
<name>A0A2R5G3C5_9STRA</name>
<dbReference type="PANTHER" id="PTHR11384:SF56">
    <property type="entry name" value="ABC TRANSPORTER D FAMILY MEMBER 1"/>
    <property type="match status" value="1"/>
</dbReference>
<dbReference type="InParanoid" id="A0A2R5G3C5"/>
<dbReference type="InterPro" id="IPR027417">
    <property type="entry name" value="P-loop_NTPase"/>
</dbReference>
<dbReference type="GO" id="GO:0005778">
    <property type="term" value="C:peroxisomal membrane"/>
    <property type="evidence" value="ECO:0007669"/>
    <property type="project" value="TreeGrafter"/>
</dbReference>
<dbReference type="PROSITE" id="PS00211">
    <property type="entry name" value="ABC_TRANSPORTER_1"/>
    <property type="match status" value="1"/>
</dbReference>
<protein>
    <submittedName>
        <fullName evidence="11">ABC transporter ATP-binding protein</fullName>
    </submittedName>
</protein>
<dbReference type="InterPro" id="IPR003593">
    <property type="entry name" value="AAA+_ATPase"/>
</dbReference>
<comment type="caution">
    <text evidence="11">The sequence shown here is derived from an EMBL/GenBank/DDBJ whole genome shotgun (WGS) entry which is preliminary data.</text>
</comment>
<evidence type="ECO:0000256" key="4">
    <source>
        <dbReference type="ARBA" id="ARBA00022741"/>
    </source>
</evidence>
<feature type="region of interest" description="Disordered" evidence="8">
    <location>
        <begin position="55"/>
        <end position="78"/>
    </location>
</feature>
<keyword evidence="7" id="KW-0472">Membrane</keyword>
<dbReference type="GO" id="GO:0140359">
    <property type="term" value="F:ABC-type transporter activity"/>
    <property type="evidence" value="ECO:0007669"/>
    <property type="project" value="InterPro"/>
</dbReference>
<keyword evidence="4" id="KW-0547">Nucleotide-binding</keyword>
<dbReference type="InterPro" id="IPR050835">
    <property type="entry name" value="ABC_transporter_sub-D"/>
</dbReference>
<evidence type="ECO:0000256" key="1">
    <source>
        <dbReference type="ARBA" id="ARBA00008575"/>
    </source>
</evidence>
<dbReference type="GO" id="GO:0007031">
    <property type="term" value="P:peroxisome organization"/>
    <property type="evidence" value="ECO:0007669"/>
    <property type="project" value="TreeGrafter"/>
</dbReference>
<feature type="domain" description="ABC transporter" evidence="9">
    <location>
        <begin position="1125"/>
        <end position="1349"/>
    </location>
</feature>
<reference evidence="11 12" key="1">
    <citation type="submission" date="2017-12" db="EMBL/GenBank/DDBJ databases">
        <title>Sequencing, de novo assembly and annotation of complete genome of a new Thraustochytrid species, strain FCC1311.</title>
        <authorList>
            <person name="Sedici K."/>
            <person name="Godart F."/>
            <person name="Aiese Cigliano R."/>
            <person name="Sanseverino W."/>
            <person name="Barakat M."/>
            <person name="Ortet P."/>
            <person name="Marechal E."/>
            <person name="Cagnac O."/>
            <person name="Amato A."/>
        </authorList>
    </citation>
    <scope>NUCLEOTIDE SEQUENCE [LARGE SCALE GENOMIC DNA]</scope>
</reference>
<keyword evidence="12" id="KW-1185">Reference proteome</keyword>
<evidence type="ECO:0000313" key="12">
    <source>
        <dbReference type="Proteomes" id="UP000241890"/>
    </source>
</evidence>
<dbReference type="GO" id="GO:0006635">
    <property type="term" value="P:fatty acid beta-oxidation"/>
    <property type="evidence" value="ECO:0007669"/>
    <property type="project" value="TreeGrafter"/>
</dbReference>
<dbReference type="Pfam" id="PF06472">
    <property type="entry name" value="ABC_membrane_2"/>
    <property type="match status" value="2"/>
</dbReference>
<dbReference type="Proteomes" id="UP000241890">
    <property type="component" value="Unassembled WGS sequence"/>
</dbReference>
<dbReference type="PANTHER" id="PTHR11384">
    <property type="entry name" value="ATP-BINDING CASSETTE, SUB-FAMILY D MEMBER"/>
    <property type="match status" value="1"/>
</dbReference>
<feature type="domain" description="ABC transporter" evidence="9">
    <location>
        <begin position="455"/>
        <end position="688"/>
    </location>
</feature>
<dbReference type="Gene3D" id="3.40.50.300">
    <property type="entry name" value="P-loop containing nucleotide triphosphate hydrolases"/>
    <property type="match status" value="2"/>
</dbReference>
<keyword evidence="6" id="KW-1133">Transmembrane helix</keyword>
<dbReference type="PROSITE" id="PS50893">
    <property type="entry name" value="ABC_TRANSPORTER_2"/>
    <property type="match status" value="2"/>
</dbReference>
<dbReference type="PROSITE" id="PS50929">
    <property type="entry name" value="ABC_TM1F"/>
    <property type="match status" value="1"/>
</dbReference>
<dbReference type="SUPFAM" id="SSF90123">
    <property type="entry name" value="ABC transporter transmembrane region"/>
    <property type="match status" value="2"/>
</dbReference>
<evidence type="ECO:0000256" key="2">
    <source>
        <dbReference type="ARBA" id="ARBA00022448"/>
    </source>
</evidence>
<organism evidence="11 12">
    <name type="scientific">Hondaea fermentalgiana</name>
    <dbReference type="NCBI Taxonomy" id="2315210"/>
    <lineage>
        <taxon>Eukaryota</taxon>
        <taxon>Sar</taxon>
        <taxon>Stramenopiles</taxon>
        <taxon>Bigyra</taxon>
        <taxon>Labyrinthulomycetes</taxon>
        <taxon>Thraustochytrida</taxon>
        <taxon>Thraustochytriidae</taxon>
        <taxon>Hondaea</taxon>
    </lineage>
</organism>
<dbReference type="GO" id="GO:0005324">
    <property type="term" value="F:long-chain fatty acid transmembrane transporter activity"/>
    <property type="evidence" value="ECO:0007669"/>
    <property type="project" value="TreeGrafter"/>
</dbReference>
<evidence type="ECO:0000259" key="10">
    <source>
        <dbReference type="PROSITE" id="PS50929"/>
    </source>
</evidence>
<dbReference type="Pfam" id="PF00005">
    <property type="entry name" value="ABC_tran"/>
    <property type="match status" value="2"/>
</dbReference>
<evidence type="ECO:0000256" key="7">
    <source>
        <dbReference type="ARBA" id="ARBA00023136"/>
    </source>
</evidence>